<evidence type="ECO:0000256" key="2">
    <source>
        <dbReference type="SAM" id="MobiDB-lite"/>
    </source>
</evidence>
<evidence type="ECO:0000259" key="3">
    <source>
        <dbReference type="PROSITE" id="PS51501"/>
    </source>
</evidence>
<feature type="compositionally biased region" description="Low complexity" evidence="2">
    <location>
        <begin position="247"/>
        <end position="264"/>
    </location>
</feature>
<proteinExistence type="predicted"/>
<dbReference type="InterPro" id="IPR007853">
    <property type="entry name" value="Znf_DNL-typ"/>
</dbReference>
<evidence type="ECO:0000256" key="1">
    <source>
        <dbReference type="PROSITE-ProRule" id="PRU00834"/>
    </source>
</evidence>
<gene>
    <name evidence="4" type="ORF">OEZ85_000292</name>
</gene>
<dbReference type="Pfam" id="PF05180">
    <property type="entry name" value="zf-DNL"/>
    <property type="match status" value="1"/>
</dbReference>
<organism evidence="4 5">
    <name type="scientific">Tetradesmus obliquus</name>
    <name type="common">Green alga</name>
    <name type="synonym">Acutodesmus obliquus</name>
    <dbReference type="NCBI Taxonomy" id="3088"/>
    <lineage>
        <taxon>Eukaryota</taxon>
        <taxon>Viridiplantae</taxon>
        <taxon>Chlorophyta</taxon>
        <taxon>core chlorophytes</taxon>
        <taxon>Chlorophyceae</taxon>
        <taxon>CS clade</taxon>
        <taxon>Sphaeropleales</taxon>
        <taxon>Scenedesmaceae</taxon>
        <taxon>Tetradesmus</taxon>
    </lineage>
</organism>
<feature type="domain" description="DNL-type" evidence="3">
    <location>
        <begin position="178"/>
        <end position="278"/>
    </location>
</feature>
<dbReference type="PANTHER" id="PTHR20922:SF15">
    <property type="entry name" value="A_TM021B04.14 PROTEIN"/>
    <property type="match status" value="1"/>
</dbReference>
<keyword evidence="5" id="KW-1185">Reference proteome</keyword>
<dbReference type="Proteomes" id="UP001244341">
    <property type="component" value="Chromosome 16b"/>
</dbReference>
<name>A0ABY8USE5_TETOB</name>
<accession>A0ABY8USE5</accession>
<protein>
    <recommendedName>
        <fullName evidence="3">DNL-type domain-containing protein</fullName>
    </recommendedName>
</protein>
<reference evidence="4 5" key="1">
    <citation type="submission" date="2023-05" db="EMBL/GenBank/DDBJ databases">
        <title>A 100% complete, gapless, phased diploid assembly of the Scenedesmus obliquus UTEX 3031 genome.</title>
        <authorList>
            <person name="Biondi T.C."/>
            <person name="Hanschen E.R."/>
            <person name="Kwon T."/>
            <person name="Eng W."/>
            <person name="Kruse C.P.S."/>
            <person name="Koehler S.I."/>
            <person name="Kunde Y."/>
            <person name="Gleasner C.D."/>
            <person name="You Mak K.T."/>
            <person name="Polle J."/>
            <person name="Hovde B.T."/>
            <person name="Starkenburg S.R."/>
        </authorList>
    </citation>
    <scope>NUCLEOTIDE SEQUENCE [LARGE SCALE GENOMIC DNA]</scope>
    <source>
        <strain evidence="4 5">DOE0152z</strain>
    </source>
</reference>
<dbReference type="PANTHER" id="PTHR20922">
    <property type="entry name" value="DNL-TYPE ZINC FINGER PROTEIN"/>
    <property type="match status" value="1"/>
</dbReference>
<keyword evidence="1" id="KW-0862">Zinc</keyword>
<feature type="region of interest" description="Disordered" evidence="2">
    <location>
        <begin position="111"/>
        <end position="131"/>
    </location>
</feature>
<evidence type="ECO:0000313" key="4">
    <source>
        <dbReference type="EMBL" id="WIA23573.1"/>
    </source>
</evidence>
<sequence>MMLPSGAWFMSDAVAGPVYGDSFIMSPASSQAGAFKQQQQKQHLQRHSHHQQQALVLQRAPPRGVAVRKPQPPTEIIPLPLDEVEVSIVVLPVEGKSLGIVPFRQMLQDSNGSESWGLQEQDVDSPASSEGSNCLAIVPRDGSTMLGVVLGSALRRRDDDLQLPVDDEAVYETFNTKHKRRTMKIKFTCKRCGATTIKPVNPHAWTSGTVFAKCGCCNITHKLIDNLKLFHELSGPVFNTPIQPNNSSSSTDLAAAAADAGAGPQDADSAAAAAGFGLQYGADGLPLLPERLRLRLPPWQVPDNFPDDTSNFN</sequence>
<dbReference type="InterPro" id="IPR024158">
    <property type="entry name" value="Mt_import_TIM15"/>
</dbReference>
<feature type="region of interest" description="Disordered" evidence="2">
    <location>
        <begin position="34"/>
        <end position="73"/>
    </location>
</feature>
<keyword evidence="1" id="KW-0863">Zinc-finger</keyword>
<feature type="region of interest" description="Disordered" evidence="2">
    <location>
        <begin position="241"/>
        <end position="264"/>
    </location>
</feature>
<dbReference type="PROSITE" id="PS51501">
    <property type="entry name" value="ZF_DNL"/>
    <property type="match status" value="1"/>
</dbReference>
<keyword evidence="1" id="KW-0479">Metal-binding</keyword>
<evidence type="ECO:0000313" key="5">
    <source>
        <dbReference type="Proteomes" id="UP001244341"/>
    </source>
</evidence>
<dbReference type="EMBL" id="CP126223">
    <property type="protein sequence ID" value="WIA23573.1"/>
    <property type="molecule type" value="Genomic_DNA"/>
</dbReference>